<dbReference type="Proteomes" id="UP000291343">
    <property type="component" value="Unassembled WGS sequence"/>
</dbReference>
<name>A0A482XIY9_LAOST</name>
<evidence type="ECO:0000313" key="2">
    <source>
        <dbReference type="EMBL" id="RZF45876.1"/>
    </source>
</evidence>
<dbReference type="InParanoid" id="A0A482XIY9"/>
<comment type="caution">
    <text evidence="2">The sequence shown here is derived from an EMBL/GenBank/DDBJ whole genome shotgun (WGS) entry which is preliminary data.</text>
</comment>
<feature type="compositionally biased region" description="Acidic residues" evidence="1">
    <location>
        <begin position="493"/>
        <end position="506"/>
    </location>
</feature>
<evidence type="ECO:0000256" key="1">
    <source>
        <dbReference type="SAM" id="MobiDB-lite"/>
    </source>
</evidence>
<proteinExistence type="predicted"/>
<dbReference type="AlphaFoldDB" id="A0A482XIY9"/>
<feature type="compositionally biased region" description="Basic and acidic residues" evidence="1">
    <location>
        <begin position="507"/>
        <end position="518"/>
    </location>
</feature>
<gene>
    <name evidence="2" type="ORF">LSTR_LSTR011355</name>
</gene>
<organism evidence="2 3">
    <name type="scientific">Laodelphax striatellus</name>
    <name type="common">Small brown planthopper</name>
    <name type="synonym">Delphax striatella</name>
    <dbReference type="NCBI Taxonomy" id="195883"/>
    <lineage>
        <taxon>Eukaryota</taxon>
        <taxon>Metazoa</taxon>
        <taxon>Ecdysozoa</taxon>
        <taxon>Arthropoda</taxon>
        <taxon>Hexapoda</taxon>
        <taxon>Insecta</taxon>
        <taxon>Pterygota</taxon>
        <taxon>Neoptera</taxon>
        <taxon>Paraneoptera</taxon>
        <taxon>Hemiptera</taxon>
        <taxon>Auchenorrhyncha</taxon>
        <taxon>Fulgoroidea</taxon>
        <taxon>Delphacidae</taxon>
        <taxon>Criomorphinae</taxon>
        <taxon>Laodelphax</taxon>
    </lineage>
</organism>
<evidence type="ECO:0000313" key="3">
    <source>
        <dbReference type="Proteomes" id="UP000291343"/>
    </source>
</evidence>
<dbReference type="EMBL" id="QKKF02007770">
    <property type="protein sequence ID" value="RZF45876.1"/>
    <property type="molecule type" value="Genomic_DNA"/>
</dbReference>
<accession>A0A482XIY9</accession>
<reference evidence="2 3" key="1">
    <citation type="journal article" date="2017" name="Gigascience">
        <title>Genome sequence of the small brown planthopper, Laodelphax striatellus.</title>
        <authorList>
            <person name="Zhu J."/>
            <person name="Jiang F."/>
            <person name="Wang X."/>
            <person name="Yang P."/>
            <person name="Bao Y."/>
            <person name="Zhao W."/>
            <person name="Wang W."/>
            <person name="Lu H."/>
            <person name="Wang Q."/>
            <person name="Cui N."/>
            <person name="Li J."/>
            <person name="Chen X."/>
            <person name="Luo L."/>
            <person name="Yu J."/>
            <person name="Kang L."/>
            <person name="Cui F."/>
        </authorList>
    </citation>
    <scope>NUCLEOTIDE SEQUENCE [LARGE SCALE GENOMIC DNA]</scope>
    <source>
        <strain evidence="2">Lst14</strain>
    </source>
</reference>
<sequence>MKRLATSWFLTDLFMRTDDMIVRFLVTVPEYVEANNDRSWYRDVAYKPFKVNISSHGLSLKINIPYPEKDAKRYLCQKPSFVNPKLFAPNCLQLLRGTNDSYAQDSKQAIYRVRNTMIGKVNVSEVVTGNGVLELFSIRLPDNGTSIRYTDVKYFDANTRQPVDHRVEFTELEEEYAFSVYVAKQTMTYEIFYRLTPTTIFRTFHSSDGFHLRVGSKPLRQKFGKSQIWTCEYKKETRNLKEFFTEIKIKVTENDVLDAVVSADTLITTTNFFTDFWSCRSNSTQETFLRVINYFAINEPVHSIDTYDGAEILVDYVKPSDETKSDRTLEIYEIKYLHNGTTPVRFEGVLYLKPTYMVYETSFSVGEYSVAIKKDEIVPLFTSQIPTRKVNLKDYEWNGFEYEKFEIAGGTGDPIMNFSVRLDTSHTQQPLLLVCELLNSTKLLPYFEILDSDTLTKIEKMSTEENLNLNSEYFEDVVRRTWLCEGVSQVEEKSEEESGGEADAGENGEKDAKEPNSEFRLYRAVTRRTLKKSTPRNISEIHHTPMDRVWMETTDKNDNGYELRMRSVRYYNVTTKQLYNYGGYVIYEDKARNASWRSGTKQLKKLKSEKTEELLYIDYEQDEYRMHKIRNIHHGRGRGRVENYDLIKLKVGSKWTKQYPRSDIEMTCEEDAARAKSEEEKETSLFHTQVVVTKQVDDENRFDQFFVRQYLRVWNCTNPEDENDKIVRVMNKFSFNQTKPDFRKVETLYYYDGVSFLIGINNDFYNESMEFTEIKYLDPIDLQALKFEGKLTCAPDECQNFRVETVTPCRFWLGNPTDKILKASMPNVTILKKSDSNEYLPIVMKEKDLKKNFIFSQEIVQCNVS</sequence>
<keyword evidence="3" id="KW-1185">Reference proteome</keyword>
<protein>
    <submittedName>
        <fullName evidence="2">Uncharacterized protein</fullName>
    </submittedName>
</protein>
<feature type="region of interest" description="Disordered" evidence="1">
    <location>
        <begin position="489"/>
        <end position="518"/>
    </location>
</feature>